<dbReference type="OrthoDB" id="9811902at2"/>
<dbReference type="EC" id="2.4.-.-" evidence="3"/>
<dbReference type="PANTHER" id="PTHR45947:SF3">
    <property type="entry name" value="SULFOQUINOVOSYL TRANSFERASE SQD2"/>
    <property type="match status" value="1"/>
</dbReference>
<dbReference type="InterPro" id="IPR028098">
    <property type="entry name" value="Glyco_trans_4-like_N"/>
</dbReference>
<keyword evidence="3" id="KW-0328">Glycosyltransferase</keyword>
<dbReference type="GO" id="GO:0016757">
    <property type="term" value="F:glycosyltransferase activity"/>
    <property type="evidence" value="ECO:0007669"/>
    <property type="project" value="UniProtKB-KW"/>
</dbReference>
<dbReference type="RefSeq" id="WP_103240787.1">
    <property type="nucleotide sequence ID" value="NZ_JANJZD010000019.1"/>
</dbReference>
<name>A0A2K4ZJY9_9FIRM</name>
<reference evidence="3 4" key="1">
    <citation type="submission" date="2018-01" db="EMBL/GenBank/DDBJ databases">
        <authorList>
            <person name="Gaut B.S."/>
            <person name="Morton B.R."/>
            <person name="Clegg M.T."/>
            <person name="Duvall M.R."/>
        </authorList>
    </citation>
    <scope>NUCLEOTIDE SEQUENCE [LARGE SCALE GENOMIC DNA]</scope>
    <source>
        <strain evidence="3">GP69</strain>
    </source>
</reference>
<dbReference type="Gene3D" id="3.40.50.2000">
    <property type="entry name" value="Glycogen Phosphorylase B"/>
    <property type="match status" value="2"/>
</dbReference>
<sequence>MNILVIAHYQDDGSPYVSFVHSQVVEFVKQGHNVNVVVPTVFGKRYRYLKNRSHTVIDDIPIWYVDCLSFSNYGKYSINNLLGYRTVASAVKKILKEYSIDIIHAHTIGFDGHLAVKLKEKYHIPVVITTHGSDTIAEINLGKGEYLAKICKNADYIVAVSSKLKNLLLEVCPSLKISVIMNGFHMLPSLSVAKEPYTLLQVGSLIKRKNTDLTIAAFEKILKKYPQARLEIIGRGDEEAKLKQLCKDLQIDKFVTFYEYLANEEVLEHMARSQVFIMPSINEGFGIVYIEALSQKCVVIGTRGEGIEDIIKNEENGFLINPGKSEDIADIVIKCLTYSDYCREIANKGFETSKELTWENNAKSYLKLFDKIVSAYNACCDGGIRLI</sequence>
<dbReference type="InterPro" id="IPR001296">
    <property type="entry name" value="Glyco_trans_1"/>
</dbReference>
<evidence type="ECO:0000259" key="2">
    <source>
        <dbReference type="Pfam" id="PF13439"/>
    </source>
</evidence>
<evidence type="ECO:0000259" key="1">
    <source>
        <dbReference type="Pfam" id="PF00534"/>
    </source>
</evidence>
<evidence type="ECO:0000313" key="4">
    <source>
        <dbReference type="Proteomes" id="UP000236311"/>
    </source>
</evidence>
<keyword evidence="4" id="KW-1185">Reference proteome</keyword>
<dbReference type="Pfam" id="PF13439">
    <property type="entry name" value="Glyco_transf_4"/>
    <property type="match status" value="1"/>
</dbReference>
<dbReference type="Proteomes" id="UP000236311">
    <property type="component" value="Unassembled WGS sequence"/>
</dbReference>
<dbReference type="AlphaFoldDB" id="A0A2K4ZJY9"/>
<feature type="domain" description="Glycosyl transferase family 1" evidence="1">
    <location>
        <begin position="192"/>
        <end position="349"/>
    </location>
</feature>
<evidence type="ECO:0000313" key="3">
    <source>
        <dbReference type="EMBL" id="SOY30770.1"/>
    </source>
</evidence>
<proteinExistence type="predicted"/>
<protein>
    <submittedName>
        <fullName evidence="3">Teichuronic acid biosynthesis glycosyltransferase TuaC</fullName>
        <ecNumber evidence="3">2.4.-.-</ecNumber>
    </submittedName>
</protein>
<dbReference type="PANTHER" id="PTHR45947">
    <property type="entry name" value="SULFOQUINOVOSYL TRANSFERASE SQD2"/>
    <property type="match status" value="1"/>
</dbReference>
<dbReference type="SUPFAM" id="SSF53756">
    <property type="entry name" value="UDP-Glycosyltransferase/glycogen phosphorylase"/>
    <property type="match status" value="1"/>
</dbReference>
<dbReference type="InterPro" id="IPR050194">
    <property type="entry name" value="Glycosyltransferase_grp1"/>
</dbReference>
<organism evidence="3 4">
    <name type="scientific">Acetatifactor muris</name>
    <dbReference type="NCBI Taxonomy" id="879566"/>
    <lineage>
        <taxon>Bacteria</taxon>
        <taxon>Bacillati</taxon>
        <taxon>Bacillota</taxon>
        <taxon>Clostridia</taxon>
        <taxon>Lachnospirales</taxon>
        <taxon>Lachnospiraceae</taxon>
        <taxon>Acetatifactor</taxon>
    </lineage>
</organism>
<dbReference type="EMBL" id="OFSM01000019">
    <property type="protein sequence ID" value="SOY30770.1"/>
    <property type="molecule type" value="Genomic_DNA"/>
</dbReference>
<accession>A0A2K4ZJY9</accession>
<gene>
    <name evidence="3" type="primary">tuaC</name>
    <name evidence="3" type="ORF">AMURIS_03501</name>
</gene>
<dbReference type="Pfam" id="PF00534">
    <property type="entry name" value="Glycos_transf_1"/>
    <property type="match status" value="1"/>
</dbReference>
<feature type="domain" description="Glycosyltransferase subfamily 4-like N-terminal" evidence="2">
    <location>
        <begin position="20"/>
        <end position="184"/>
    </location>
</feature>
<keyword evidence="3" id="KW-0808">Transferase</keyword>